<accession>A0AAE1JD41</accession>
<protein>
    <submittedName>
        <fullName evidence="2">Uncharacterized protein</fullName>
    </submittedName>
</protein>
<feature type="chain" id="PRO_5042082074" evidence="1">
    <location>
        <begin position="19"/>
        <end position="85"/>
    </location>
</feature>
<reference evidence="2" key="1">
    <citation type="submission" date="2023-10" db="EMBL/GenBank/DDBJ databases">
        <title>Chromosome-level genome of the transformable northern wattle, Acacia crassicarpa.</title>
        <authorList>
            <person name="Massaro I."/>
            <person name="Sinha N.R."/>
            <person name="Poethig S."/>
            <person name="Leichty A.R."/>
        </authorList>
    </citation>
    <scope>NUCLEOTIDE SEQUENCE</scope>
    <source>
        <strain evidence="2">Acra3RX</strain>
        <tissue evidence="2">Leaf</tissue>
    </source>
</reference>
<feature type="signal peptide" evidence="1">
    <location>
        <begin position="1"/>
        <end position="18"/>
    </location>
</feature>
<comment type="caution">
    <text evidence="2">The sequence shown here is derived from an EMBL/GenBank/DDBJ whole genome shotgun (WGS) entry which is preliminary data.</text>
</comment>
<organism evidence="2 3">
    <name type="scientific">Acacia crassicarpa</name>
    <name type="common">northern wattle</name>
    <dbReference type="NCBI Taxonomy" id="499986"/>
    <lineage>
        <taxon>Eukaryota</taxon>
        <taxon>Viridiplantae</taxon>
        <taxon>Streptophyta</taxon>
        <taxon>Embryophyta</taxon>
        <taxon>Tracheophyta</taxon>
        <taxon>Spermatophyta</taxon>
        <taxon>Magnoliopsida</taxon>
        <taxon>eudicotyledons</taxon>
        <taxon>Gunneridae</taxon>
        <taxon>Pentapetalae</taxon>
        <taxon>rosids</taxon>
        <taxon>fabids</taxon>
        <taxon>Fabales</taxon>
        <taxon>Fabaceae</taxon>
        <taxon>Caesalpinioideae</taxon>
        <taxon>mimosoid clade</taxon>
        <taxon>Acacieae</taxon>
        <taxon>Acacia</taxon>
    </lineage>
</organism>
<keyword evidence="1" id="KW-0732">Signal</keyword>
<dbReference type="AlphaFoldDB" id="A0AAE1JD41"/>
<keyword evidence="3" id="KW-1185">Reference proteome</keyword>
<name>A0AAE1JD41_9FABA</name>
<evidence type="ECO:0000313" key="2">
    <source>
        <dbReference type="EMBL" id="KAK4268155.1"/>
    </source>
</evidence>
<dbReference type="EMBL" id="JAWXYG010000007">
    <property type="protein sequence ID" value="KAK4268155.1"/>
    <property type="molecule type" value="Genomic_DNA"/>
</dbReference>
<gene>
    <name evidence="2" type="ORF">QN277_024844</name>
</gene>
<evidence type="ECO:0000256" key="1">
    <source>
        <dbReference type="SAM" id="SignalP"/>
    </source>
</evidence>
<proteinExistence type="predicted"/>
<evidence type="ECO:0000313" key="3">
    <source>
        <dbReference type="Proteomes" id="UP001293593"/>
    </source>
</evidence>
<dbReference type="Proteomes" id="UP001293593">
    <property type="component" value="Unassembled WGS sequence"/>
</dbReference>
<sequence>MMLSSFLISTSLISSSCSLDSKPQPSLPSVAVISLIPSPSLLLVGHVDLLIWPPSSPSIYCVLILPLCQKVAINLGRSKDVDQPG</sequence>